<keyword evidence="2" id="KW-1003">Cell membrane</keyword>
<evidence type="ECO:0000256" key="6">
    <source>
        <dbReference type="SAM" id="Phobius"/>
    </source>
</evidence>
<comment type="subcellular location">
    <subcellularLocation>
        <location evidence="1">Cell membrane</location>
        <topology evidence="1">Multi-pass membrane protein</topology>
    </subcellularLocation>
</comment>
<dbReference type="SUPFAM" id="SSF103473">
    <property type="entry name" value="MFS general substrate transporter"/>
    <property type="match status" value="1"/>
</dbReference>
<reference evidence="7 8" key="1">
    <citation type="journal article" date="2014" name="Int. J. Syst. Evol. Microbiol.">
        <title>Listeria floridensis sp. nov., Listeria aquatica sp. nov., Listeria cornellensis sp. nov., Listeria riparia sp. nov. and Listeria grandensis sp. nov., from agricultural and natural environments.</title>
        <authorList>
            <person name="den Bakker H.C."/>
            <person name="Warchocki S."/>
            <person name="Wright E.M."/>
            <person name="Allred A.F."/>
            <person name="Ahlstrom C."/>
            <person name="Manuel C.S."/>
            <person name="Stasiewicz M.J."/>
            <person name="Burrell A."/>
            <person name="Roof S."/>
            <person name="Strawn L."/>
            <person name="Fortes E.D."/>
            <person name="Nightingale K.K."/>
            <person name="Kephart D."/>
            <person name="Wiedmann M."/>
        </authorList>
    </citation>
    <scope>NUCLEOTIDE SEQUENCE [LARGE SCALE GENOMIC DNA]</scope>
    <source>
        <strain evidence="7 8">FSL S10-1204</strain>
    </source>
</reference>
<dbReference type="GO" id="GO:0022857">
    <property type="term" value="F:transmembrane transporter activity"/>
    <property type="evidence" value="ECO:0007669"/>
    <property type="project" value="TreeGrafter"/>
</dbReference>
<evidence type="ECO:0000313" key="8">
    <source>
        <dbReference type="Proteomes" id="UP000019248"/>
    </source>
</evidence>
<proteinExistence type="predicted"/>
<dbReference type="PANTHER" id="PTHR43124">
    <property type="entry name" value="PURINE EFFLUX PUMP PBUE"/>
    <property type="match status" value="1"/>
</dbReference>
<dbReference type="PANTHER" id="PTHR43124:SF8">
    <property type="entry name" value="INNER MEMBRANE TRANSPORT PROTEIN YDHP"/>
    <property type="match status" value="1"/>
</dbReference>
<dbReference type="InterPro" id="IPR036259">
    <property type="entry name" value="MFS_trans_sf"/>
</dbReference>
<dbReference type="Gene3D" id="1.20.1250.20">
    <property type="entry name" value="MFS general substrate transporter like domains"/>
    <property type="match status" value="1"/>
</dbReference>
<keyword evidence="4 6" id="KW-1133">Transmembrane helix</keyword>
<evidence type="ECO:0000313" key="7">
    <source>
        <dbReference type="EMBL" id="EUJ43354.1"/>
    </source>
</evidence>
<dbReference type="InterPro" id="IPR050189">
    <property type="entry name" value="MFS_Efflux_Transporters"/>
</dbReference>
<evidence type="ECO:0000256" key="5">
    <source>
        <dbReference type="ARBA" id="ARBA00023136"/>
    </source>
</evidence>
<feature type="transmembrane region" description="Helical" evidence="6">
    <location>
        <begin position="24"/>
        <end position="44"/>
    </location>
</feature>
<keyword evidence="5 6" id="KW-0472">Membrane</keyword>
<organism evidence="7 8">
    <name type="scientific">Listeria riparia FSL S10-1204</name>
    <dbReference type="NCBI Taxonomy" id="1265816"/>
    <lineage>
        <taxon>Bacteria</taxon>
        <taxon>Bacillati</taxon>
        <taxon>Bacillota</taxon>
        <taxon>Bacilli</taxon>
        <taxon>Bacillales</taxon>
        <taxon>Listeriaceae</taxon>
        <taxon>Listeria</taxon>
    </lineage>
</organism>
<keyword evidence="8" id="KW-1185">Reference proteome</keyword>
<dbReference type="EMBL" id="AODL01000025">
    <property type="protein sequence ID" value="EUJ43354.1"/>
    <property type="molecule type" value="Genomic_DNA"/>
</dbReference>
<sequence length="84" mass="9076">MNVPGLQVYIVILAEKFVPKGVDIASALNIAAFNAGIALGSYLGGLVITHMRIIDTTWVGMIMVLIAVALTAWSKKLETKQEEF</sequence>
<dbReference type="GO" id="GO:0005886">
    <property type="term" value="C:plasma membrane"/>
    <property type="evidence" value="ECO:0007669"/>
    <property type="project" value="UniProtKB-SubCell"/>
</dbReference>
<protein>
    <submittedName>
        <fullName evidence="7">Major facilitator family transporter</fullName>
    </submittedName>
</protein>
<evidence type="ECO:0000256" key="4">
    <source>
        <dbReference type="ARBA" id="ARBA00022989"/>
    </source>
</evidence>
<keyword evidence="3 6" id="KW-0812">Transmembrane</keyword>
<dbReference type="PATRIC" id="fig|1265816.5.peg.2683"/>
<evidence type="ECO:0000256" key="1">
    <source>
        <dbReference type="ARBA" id="ARBA00004651"/>
    </source>
</evidence>
<evidence type="ECO:0000256" key="2">
    <source>
        <dbReference type="ARBA" id="ARBA00022475"/>
    </source>
</evidence>
<accession>W7CUN6</accession>
<name>W7CUN6_9LIST</name>
<feature type="transmembrane region" description="Helical" evidence="6">
    <location>
        <begin position="56"/>
        <end position="74"/>
    </location>
</feature>
<gene>
    <name evidence="7" type="ORF">PRIP_13579</name>
</gene>
<dbReference type="Proteomes" id="UP000019248">
    <property type="component" value="Unassembled WGS sequence"/>
</dbReference>
<comment type="caution">
    <text evidence="7">The sequence shown here is derived from an EMBL/GenBank/DDBJ whole genome shotgun (WGS) entry which is preliminary data.</text>
</comment>
<dbReference type="AlphaFoldDB" id="W7CUN6"/>
<evidence type="ECO:0000256" key="3">
    <source>
        <dbReference type="ARBA" id="ARBA00022692"/>
    </source>
</evidence>